<accession>A0ACD1IN13</accession>
<name>A0ACD1IN13_9EURO</name>
<evidence type="ECO:0000313" key="2">
    <source>
        <dbReference type="Proteomes" id="UP000249748"/>
    </source>
</evidence>
<keyword evidence="2" id="KW-1185">Reference proteome</keyword>
<sequence>MDAIPLPDQVSELYNDLLSRCAPNEHKDWGLAITALKLLAITHRPFSILELSWAVTLHTARNVNTVDELAKLVDHKKLMSMIQPFIAGVELDDLRKYQVQLIEKSLKDLIKKNWATKYLNTECPHSLGDDGQGFRSPEALILDICVRYILLDEIGVKLVFSEEQIAISELPQASDLFNDEKDPVKYNSHCSWEAWEEDMTRFNPTERGLGEFFVYASCYWPEYYRLVTAEALPSLASIEKLCQADSKRIHNWTQQNRRPGCAMLPRFPFSSQLYDPLSITCLYGSVDMLHVMLRDSDFDNGNFLEMTAMKAADQTLQWGDMSRLRALFLDPRLGHQLRNLDFFRLIIRRWREASVCRPDWEDAFALIDLMRDQMAQQQWGYELCGRDEQQPVICVFCGAQPGNSPEYIAAARALAHELHAANAKLVYGGGTKGLMGEVAKTLVSLSGPSAVHGFIPEALVAHYPDANVNRQAESKAQEDGKQPERMLAPGSSPAEGEYGRINIVDSMHERKQKMAEEVLAGGPGSGFVALPGGYGTLEEVAEVVTWNQLGIHDRGIVLLNVNGFWDGLVTWIEMAAQRGFVGQANKGIMVECKEVEEVIGVLKAYKPSGGRLNLSWGSK</sequence>
<protein>
    <submittedName>
        <fullName evidence="1">Uncharacterized protein</fullName>
    </submittedName>
</protein>
<reference evidence="1" key="1">
    <citation type="submission" date="2018-02" db="EMBL/GenBank/DDBJ databases">
        <title>The genomes of Aspergillus section Nigri reveals drivers in fungal speciation.</title>
        <authorList>
            <consortium name="DOE Joint Genome Institute"/>
            <person name="Vesth T.C."/>
            <person name="Nybo J."/>
            <person name="Theobald S."/>
            <person name="Brandl J."/>
            <person name="Frisvad J.C."/>
            <person name="Nielsen K.F."/>
            <person name="Lyhne E.K."/>
            <person name="Kogle M.E."/>
            <person name="Kuo A."/>
            <person name="Riley R."/>
            <person name="Clum A."/>
            <person name="Nolan M."/>
            <person name="Lipzen A."/>
            <person name="Salamov A."/>
            <person name="Henrissat B."/>
            <person name="Wiebenga A."/>
            <person name="De vries R.P."/>
            <person name="Grigoriev I.V."/>
            <person name="Mortensen U.H."/>
            <person name="Andersen M.R."/>
            <person name="Baker S.E."/>
        </authorList>
    </citation>
    <scope>NUCLEOTIDE SEQUENCE</scope>
    <source>
        <strain evidence="1">CBS 115574</strain>
    </source>
</reference>
<proteinExistence type="predicted"/>
<evidence type="ECO:0000313" key="1">
    <source>
        <dbReference type="EMBL" id="RAK91974.1"/>
    </source>
</evidence>
<dbReference type="Proteomes" id="UP000249748">
    <property type="component" value="Unassembled WGS sequence"/>
</dbReference>
<organism evidence="1 2">
    <name type="scientific">Aspergillus costaricaensis CBS 115574</name>
    <dbReference type="NCBI Taxonomy" id="1448317"/>
    <lineage>
        <taxon>Eukaryota</taxon>
        <taxon>Fungi</taxon>
        <taxon>Dikarya</taxon>
        <taxon>Ascomycota</taxon>
        <taxon>Pezizomycotina</taxon>
        <taxon>Eurotiomycetes</taxon>
        <taxon>Eurotiomycetidae</taxon>
        <taxon>Eurotiales</taxon>
        <taxon>Aspergillaceae</taxon>
        <taxon>Aspergillus</taxon>
        <taxon>Aspergillus subgen. Circumdati</taxon>
    </lineage>
</organism>
<dbReference type="EMBL" id="KZ824540">
    <property type="protein sequence ID" value="RAK91974.1"/>
    <property type="molecule type" value="Genomic_DNA"/>
</dbReference>
<gene>
    <name evidence="1" type="ORF">BO79DRAFT_235874</name>
</gene>